<name>A0A974P225_9CAUL</name>
<evidence type="ECO:0000256" key="1">
    <source>
        <dbReference type="SAM" id="MobiDB-lite"/>
    </source>
</evidence>
<accession>A0A974P225</accession>
<gene>
    <name evidence="2" type="ORF">JKL49_21725</name>
</gene>
<evidence type="ECO:0000313" key="2">
    <source>
        <dbReference type="EMBL" id="QQZ49539.1"/>
    </source>
</evidence>
<dbReference type="EMBL" id="CP068570">
    <property type="protein sequence ID" value="QQZ49539.1"/>
    <property type="molecule type" value="Genomic_DNA"/>
</dbReference>
<dbReference type="AlphaFoldDB" id="A0A974P225"/>
<feature type="compositionally biased region" description="Pro residues" evidence="1">
    <location>
        <begin position="26"/>
        <end position="51"/>
    </location>
</feature>
<feature type="region of interest" description="Disordered" evidence="1">
    <location>
        <begin position="23"/>
        <end position="51"/>
    </location>
</feature>
<proteinExistence type="predicted"/>
<organism evidence="2">
    <name type="scientific">Phenylobacterium glaciei</name>
    <dbReference type="NCBI Taxonomy" id="2803784"/>
    <lineage>
        <taxon>Bacteria</taxon>
        <taxon>Pseudomonadati</taxon>
        <taxon>Pseudomonadota</taxon>
        <taxon>Alphaproteobacteria</taxon>
        <taxon>Caulobacterales</taxon>
        <taxon>Caulobacteraceae</taxon>
        <taxon>Phenylobacterium</taxon>
    </lineage>
</organism>
<sequence length="51" mass="5569">MPKGVIWTHHDLREITLAPARMMGPVPRPWRSSPPPPARPAPAGAPCPLRP</sequence>
<reference evidence="2" key="1">
    <citation type="submission" date="2021-01" db="EMBL/GenBank/DDBJ databases">
        <title>Genome sequence of Phenylobacterium sp. 20VBR1 isolated from a valley glaceir, Ny-Alesund, Svalbard.</title>
        <authorList>
            <person name="Thomas F.A."/>
            <person name="Krishnan K.P."/>
            <person name="Sinha R.K."/>
        </authorList>
    </citation>
    <scope>NUCLEOTIDE SEQUENCE</scope>
    <source>
        <strain evidence="2">20VBR1</strain>
    </source>
</reference>
<protein>
    <submittedName>
        <fullName evidence="2">Uncharacterized protein</fullName>
    </submittedName>
</protein>